<evidence type="ECO:0000259" key="5">
    <source>
        <dbReference type="PROSITE" id="PS50404"/>
    </source>
</evidence>
<feature type="domain" description="GST C-terminal" evidence="6">
    <location>
        <begin position="87"/>
        <end position="213"/>
    </location>
</feature>
<feature type="domain" description="GST N-terminal" evidence="5">
    <location>
        <begin position="3"/>
        <end position="82"/>
    </location>
</feature>
<dbReference type="Gene3D" id="3.40.30.10">
    <property type="entry name" value="Glutaredoxin"/>
    <property type="match status" value="1"/>
</dbReference>
<evidence type="ECO:0000256" key="1">
    <source>
        <dbReference type="ARBA" id="ARBA00012452"/>
    </source>
</evidence>
<dbReference type="GO" id="GO:0016829">
    <property type="term" value="F:lyase activity"/>
    <property type="evidence" value="ECO:0007669"/>
    <property type="project" value="UniProtKB-KW"/>
</dbReference>
<dbReference type="SFLD" id="SFLDS00019">
    <property type="entry name" value="Glutathione_Transferase_(cytos"/>
    <property type="match status" value="1"/>
</dbReference>
<reference evidence="8" key="1">
    <citation type="journal article" date="2010" name="Nat. Biotechnol.">
        <title>Draft genome sequence of the oilseed species Ricinus communis.</title>
        <authorList>
            <person name="Chan A.P."/>
            <person name="Crabtree J."/>
            <person name="Zhao Q."/>
            <person name="Lorenzi H."/>
            <person name="Orvis J."/>
            <person name="Puiu D."/>
            <person name="Melake-Berhan A."/>
            <person name="Jones K.M."/>
            <person name="Redman J."/>
            <person name="Chen G."/>
            <person name="Cahoon E.B."/>
            <person name="Gedil M."/>
            <person name="Stanke M."/>
            <person name="Haas B.J."/>
            <person name="Wortman J.R."/>
            <person name="Fraser-Liggett C.M."/>
            <person name="Ravel J."/>
            <person name="Rabinowicz P.D."/>
        </authorList>
    </citation>
    <scope>NUCLEOTIDE SEQUENCE [LARGE SCALE GENOMIC DNA]</scope>
    <source>
        <strain evidence="8">cv. Hale</strain>
    </source>
</reference>
<sequence length="216" mass="24796">MGEEVKLFNTSPSPFGLRVVWALKLKGIRYESIEEDLSNKSPLLLQYNPIYKKVPVLVHDGKPVVESLIILEYIEETWQQSPLLPAHPYQRAMAHFWAKFGDDKVLPSIWYVFIKKGKEQEDAIPEALENLKILEEELRGKKFFGGEKIGFVDLAFGWLANTLSVLEEVVGLKLIDEMKFPLLAGWMIEFSDSPVIKESWPPRDVLISLYSAYLKN</sequence>
<dbReference type="SUPFAM" id="SSF52833">
    <property type="entry name" value="Thioredoxin-like"/>
    <property type="match status" value="1"/>
</dbReference>
<dbReference type="InterPro" id="IPR045073">
    <property type="entry name" value="Omega/Tau-like"/>
</dbReference>
<keyword evidence="2" id="KW-0808">Transferase</keyword>
<dbReference type="FunFam" id="3.40.30.10:FF:000014">
    <property type="entry name" value="Tau class glutathione S-transferase"/>
    <property type="match status" value="1"/>
</dbReference>
<evidence type="ECO:0000313" key="7">
    <source>
        <dbReference type="EMBL" id="EEF38365.1"/>
    </source>
</evidence>
<dbReference type="Proteomes" id="UP000008311">
    <property type="component" value="Unassembled WGS sequence"/>
</dbReference>
<dbReference type="InParanoid" id="B9SDC8"/>
<dbReference type="GO" id="GO:0006749">
    <property type="term" value="P:glutathione metabolic process"/>
    <property type="evidence" value="ECO:0000318"/>
    <property type="project" value="GO_Central"/>
</dbReference>
<dbReference type="PROSITE" id="PS50405">
    <property type="entry name" value="GST_CTER"/>
    <property type="match status" value="1"/>
</dbReference>
<keyword evidence="7" id="KW-0456">Lyase</keyword>
<dbReference type="KEGG" id="rcu:8284255"/>
<comment type="similarity">
    <text evidence="4">Belongs to the GST superfamily.</text>
</comment>
<name>B9SDC8_RICCO</name>
<comment type="catalytic activity">
    <reaction evidence="3">
        <text>RX + glutathione = an S-substituted glutathione + a halide anion + H(+)</text>
        <dbReference type="Rhea" id="RHEA:16437"/>
        <dbReference type="ChEBI" id="CHEBI:15378"/>
        <dbReference type="ChEBI" id="CHEBI:16042"/>
        <dbReference type="ChEBI" id="CHEBI:17792"/>
        <dbReference type="ChEBI" id="CHEBI:57925"/>
        <dbReference type="ChEBI" id="CHEBI:90779"/>
        <dbReference type="EC" id="2.5.1.18"/>
    </reaction>
</comment>
<proteinExistence type="inferred from homology"/>
<dbReference type="InterPro" id="IPR040079">
    <property type="entry name" value="Glutathione_S-Trfase"/>
</dbReference>
<dbReference type="SFLD" id="SFLDG00358">
    <property type="entry name" value="Main_(cytGST)"/>
    <property type="match status" value="1"/>
</dbReference>
<dbReference type="SUPFAM" id="SSF47616">
    <property type="entry name" value="GST C-terminal domain-like"/>
    <property type="match status" value="1"/>
</dbReference>
<dbReference type="Pfam" id="PF02798">
    <property type="entry name" value="GST_N"/>
    <property type="match status" value="1"/>
</dbReference>
<dbReference type="GO" id="GO:0004364">
    <property type="term" value="F:glutathione transferase activity"/>
    <property type="evidence" value="ECO:0000318"/>
    <property type="project" value="GO_Central"/>
</dbReference>
<evidence type="ECO:0000313" key="8">
    <source>
        <dbReference type="Proteomes" id="UP000008311"/>
    </source>
</evidence>
<evidence type="ECO:0000256" key="4">
    <source>
        <dbReference type="RuleBase" id="RU003494"/>
    </source>
</evidence>
<dbReference type="Pfam" id="PF00043">
    <property type="entry name" value="GST_C"/>
    <property type="match status" value="1"/>
</dbReference>
<dbReference type="STRING" id="3988.B9SDC8"/>
<dbReference type="InterPro" id="IPR036282">
    <property type="entry name" value="Glutathione-S-Trfase_C_sf"/>
</dbReference>
<dbReference type="GO" id="GO:0005737">
    <property type="term" value="C:cytoplasm"/>
    <property type="evidence" value="ECO:0000318"/>
    <property type="project" value="GO_Central"/>
</dbReference>
<evidence type="ECO:0000256" key="3">
    <source>
        <dbReference type="ARBA" id="ARBA00047960"/>
    </source>
</evidence>
<dbReference type="InterPro" id="IPR004045">
    <property type="entry name" value="Glutathione_S-Trfase_N"/>
</dbReference>
<dbReference type="CDD" id="cd03058">
    <property type="entry name" value="GST_N_Tau"/>
    <property type="match status" value="1"/>
</dbReference>
<dbReference type="PROSITE" id="PS50404">
    <property type="entry name" value="GST_NTER"/>
    <property type="match status" value="1"/>
</dbReference>
<dbReference type="InterPro" id="IPR010987">
    <property type="entry name" value="Glutathione-S-Trfase_C-like"/>
</dbReference>
<accession>B9SDC8</accession>
<dbReference type="SFLD" id="SFLDG01152">
    <property type="entry name" value="Main.3:_Omega-_and_Tau-like"/>
    <property type="match status" value="1"/>
</dbReference>
<dbReference type="EMBL" id="EQ973927">
    <property type="protein sequence ID" value="EEF38365.1"/>
    <property type="molecule type" value="Genomic_DNA"/>
</dbReference>
<dbReference type="CDD" id="cd03185">
    <property type="entry name" value="GST_C_Tau"/>
    <property type="match status" value="1"/>
</dbReference>
<protein>
    <recommendedName>
        <fullName evidence="1">glutathione transferase</fullName>
        <ecNumber evidence="1">2.5.1.18</ecNumber>
    </recommendedName>
</protein>
<dbReference type="EC" id="2.5.1.18" evidence="1"/>
<dbReference type="InterPro" id="IPR004046">
    <property type="entry name" value="GST_C"/>
</dbReference>
<dbReference type="AlphaFoldDB" id="B9SDC8"/>
<evidence type="ECO:0000259" key="6">
    <source>
        <dbReference type="PROSITE" id="PS50405"/>
    </source>
</evidence>
<dbReference type="PANTHER" id="PTHR11260">
    <property type="entry name" value="GLUTATHIONE S-TRANSFERASE, GST, SUPERFAMILY, GST DOMAIN CONTAINING"/>
    <property type="match status" value="1"/>
</dbReference>
<organism evidence="7 8">
    <name type="scientific">Ricinus communis</name>
    <name type="common">Castor bean</name>
    <dbReference type="NCBI Taxonomy" id="3988"/>
    <lineage>
        <taxon>Eukaryota</taxon>
        <taxon>Viridiplantae</taxon>
        <taxon>Streptophyta</taxon>
        <taxon>Embryophyta</taxon>
        <taxon>Tracheophyta</taxon>
        <taxon>Spermatophyta</taxon>
        <taxon>Magnoliopsida</taxon>
        <taxon>eudicotyledons</taxon>
        <taxon>Gunneridae</taxon>
        <taxon>Pentapetalae</taxon>
        <taxon>rosids</taxon>
        <taxon>fabids</taxon>
        <taxon>Malpighiales</taxon>
        <taxon>Euphorbiaceae</taxon>
        <taxon>Acalyphoideae</taxon>
        <taxon>Acalypheae</taxon>
        <taxon>Ricinus</taxon>
    </lineage>
</organism>
<dbReference type="OrthoDB" id="4951845at2759"/>
<dbReference type="Gene3D" id="1.20.1050.10">
    <property type="match status" value="1"/>
</dbReference>
<dbReference type="InterPro" id="IPR036249">
    <property type="entry name" value="Thioredoxin-like_sf"/>
</dbReference>
<gene>
    <name evidence="7" type="ORF">RCOM_1516640</name>
</gene>
<evidence type="ECO:0000256" key="2">
    <source>
        <dbReference type="ARBA" id="ARBA00022679"/>
    </source>
</evidence>
<dbReference type="FunFam" id="1.20.1050.10:FF:000012">
    <property type="entry name" value="Tau class glutathione S-transferase"/>
    <property type="match status" value="1"/>
</dbReference>
<keyword evidence="8" id="KW-1185">Reference proteome</keyword>
<dbReference type="eggNOG" id="KOG0406">
    <property type="taxonomic scope" value="Eukaryota"/>
</dbReference>
<dbReference type="PANTHER" id="PTHR11260:SF654">
    <property type="entry name" value="GLUTATHIONE TRANSFERASE"/>
    <property type="match status" value="1"/>
</dbReference>
<dbReference type="InterPro" id="IPR045074">
    <property type="entry name" value="GST_C_Tau"/>
</dbReference>